<name>A0ACC2C5F4_DIPCM</name>
<organism evidence="1 2">
    <name type="scientific">Diphasiastrum complanatum</name>
    <name type="common">Issler's clubmoss</name>
    <name type="synonym">Lycopodium complanatum</name>
    <dbReference type="NCBI Taxonomy" id="34168"/>
    <lineage>
        <taxon>Eukaryota</taxon>
        <taxon>Viridiplantae</taxon>
        <taxon>Streptophyta</taxon>
        <taxon>Embryophyta</taxon>
        <taxon>Tracheophyta</taxon>
        <taxon>Lycopodiopsida</taxon>
        <taxon>Lycopodiales</taxon>
        <taxon>Lycopodiaceae</taxon>
        <taxon>Lycopodioideae</taxon>
        <taxon>Diphasiastrum</taxon>
    </lineage>
</organism>
<dbReference type="Proteomes" id="UP001162992">
    <property type="component" value="Chromosome 12"/>
</dbReference>
<proteinExistence type="predicted"/>
<dbReference type="EMBL" id="CM055103">
    <property type="protein sequence ID" value="KAJ7537237.1"/>
    <property type="molecule type" value="Genomic_DNA"/>
</dbReference>
<keyword evidence="2" id="KW-1185">Reference proteome</keyword>
<comment type="caution">
    <text evidence="1">The sequence shown here is derived from an EMBL/GenBank/DDBJ whole genome shotgun (WGS) entry which is preliminary data.</text>
</comment>
<evidence type="ECO:0000313" key="2">
    <source>
        <dbReference type="Proteomes" id="UP001162992"/>
    </source>
</evidence>
<accession>A0ACC2C5F4</accession>
<evidence type="ECO:0000313" key="1">
    <source>
        <dbReference type="EMBL" id="KAJ7537237.1"/>
    </source>
</evidence>
<gene>
    <name evidence="1" type="ORF">O6H91_12G104300</name>
</gene>
<protein>
    <submittedName>
        <fullName evidence="1">Uncharacterized protein</fullName>
    </submittedName>
</protein>
<sequence>MPGLLLQDPGFSCESVTTLPISDAYCSQGSVASSTLQDSNWTSGSFSPICGNSFTTSERSKVLDLPSCIPRTLPLKHNVCSSGPMKEATGHASFSDEARSPLSIDVNVDDGVAELEDYELSWSDPLESSADGSCFSGSNNGFMLGGFFCELKDVAGTTSLSTDGSQSGSPTSPTVASSFSKYLASLASEDCWTADDIYACDEFRMFEFKVRRCTRGRSHDWTECPFAHPGEKARRRDPRRFHYSGTACPDFRKGNCRRGDACEFAHGVFECWLHPARYRTQPCKDGRNCTRRVCFFAHTTEQLRLLPAAAQAANSAFRNGGSYDVQPSISSLKAYLSGSSYMGDSFDGSTTPFDVLGSTRGHGSFDRARTNGGSPRVHHICSAASHVSPISTLAGMPHSPPSISPPLSPSQSSPVSPHSWHGPLSPTVPIAAAARGLLPHSAIHSPTQSNLPRFQALLAAAQTDAASSFTQRQFNSVPTSALSSLAQKSFYKSFSSAPPSPAGMAASPSRKSVTDLVAALQQLELKGANQIWLQHTSPHASAPSPLSRTSNRVSAFDNVWDTDAIEEDEGRVERVESGKALRAEIYGKVAETENCVDCEESPDLGWVNDLVLE</sequence>
<reference evidence="2" key="1">
    <citation type="journal article" date="2024" name="Proc. Natl. Acad. Sci. U.S.A.">
        <title>Extraordinary preservation of gene collinearity over three hundred million years revealed in homosporous lycophytes.</title>
        <authorList>
            <person name="Li C."/>
            <person name="Wickell D."/>
            <person name="Kuo L.Y."/>
            <person name="Chen X."/>
            <person name="Nie B."/>
            <person name="Liao X."/>
            <person name="Peng D."/>
            <person name="Ji J."/>
            <person name="Jenkins J."/>
            <person name="Williams M."/>
            <person name="Shu S."/>
            <person name="Plott C."/>
            <person name="Barry K."/>
            <person name="Rajasekar S."/>
            <person name="Grimwood J."/>
            <person name="Han X."/>
            <person name="Sun S."/>
            <person name="Hou Z."/>
            <person name="He W."/>
            <person name="Dai G."/>
            <person name="Sun C."/>
            <person name="Schmutz J."/>
            <person name="Leebens-Mack J.H."/>
            <person name="Li F.W."/>
            <person name="Wang L."/>
        </authorList>
    </citation>
    <scope>NUCLEOTIDE SEQUENCE [LARGE SCALE GENOMIC DNA]</scope>
    <source>
        <strain evidence="2">cv. PW_Plant_1</strain>
    </source>
</reference>